<dbReference type="GO" id="GO:0004386">
    <property type="term" value="F:helicase activity"/>
    <property type="evidence" value="ECO:0007669"/>
    <property type="project" value="UniProtKB-KW"/>
</dbReference>
<evidence type="ECO:0000259" key="2">
    <source>
        <dbReference type="PROSITE" id="PS51192"/>
    </source>
</evidence>
<comment type="caution">
    <text evidence="4">The sequence shown here is derived from an EMBL/GenBank/DDBJ whole genome shotgun (WGS) entry which is preliminary data.</text>
</comment>
<dbReference type="PROSITE" id="PS51194">
    <property type="entry name" value="HELICASE_CTER"/>
    <property type="match status" value="1"/>
</dbReference>
<dbReference type="InterPro" id="IPR049730">
    <property type="entry name" value="SNF2/RAD54-like_C"/>
</dbReference>
<protein>
    <submittedName>
        <fullName evidence="4">DEAD/DEAH box helicase</fullName>
    </submittedName>
</protein>
<keyword evidence="4" id="KW-0547">Nucleotide-binding</keyword>
<gene>
    <name evidence="4" type="ORF">NP590_17890</name>
</gene>
<dbReference type="InterPro" id="IPR014001">
    <property type="entry name" value="Helicase_ATP-bd"/>
</dbReference>
<proteinExistence type="predicted"/>
<evidence type="ECO:0000313" key="4">
    <source>
        <dbReference type="EMBL" id="MCQ8105985.1"/>
    </source>
</evidence>
<organism evidence="4 5">
    <name type="scientific">Methylomonas subterranea</name>
    <dbReference type="NCBI Taxonomy" id="2952225"/>
    <lineage>
        <taxon>Bacteria</taxon>
        <taxon>Pseudomonadati</taxon>
        <taxon>Pseudomonadota</taxon>
        <taxon>Gammaproteobacteria</taxon>
        <taxon>Methylococcales</taxon>
        <taxon>Methylococcaceae</taxon>
        <taxon>Methylomonas</taxon>
    </lineage>
</organism>
<evidence type="ECO:0000313" key="5">
    <source>
        <dbReference type="Proteomes" id="UP001524499"/>
    </source>
</evidence>
<evidence type="ECO:0000259" key="3">
    <source>
        <dbReference type="PROSITE" id="PS51194"/>
    </source>
</evidence>
<dbReference type="InterPro" id="IPR001650">
    <property type="entry name" value="Helicase_C-like"/>
</dbReference>
<dbReference type="Pfam" id="PF00271">
    <property type="entry name" value="Helicase_C"/>
    <property type="match status" value="1"/>
</dbReference>
<dbReference type="Pfam" id="PF04851">
    <property type="entry name" value="ResIII"/>
    <property type="match status" value="1"/>
</dbReference>
<feature type="domain" description="Helicase ATP-binding" evidence="2">
    <location>
        <begin position="53"/>
        <end position="223"/>
    </location>
</feature>
<dbReference type="InterPro" id="IPR027417">
    <property type="entry name" value="P-loop_NTPase"/>
</dbReference>
<dbReference type="CDD" id="cd18793">
    <property type="entry name" value="SF2_C_SNF"/>
    <property type="match status" value="1"/>
</dbReference>
<dbReference type="PANTHER" id="PTHR45766:SF6">
    <property type="entry name" value="SWI_SNF-RELATED MATRIX-ASSOCIATED ACTIN-DEPENDENT REGULATOR OF CHROMATIN SUBFAMILY A-LIKE PROTEIN 1"/>
    <property type="match status" value="1"/>
</dbReference>
<dbReference type="SMART" id="SM00487">
    <property type="entry name" value="DEXDc"/>
    <property type="match status" value="1"/>
</dbReference>
<dbReference type="PROSITE" id="PS51192">
    <property type="entry name" value="HELICASE_ATP_BIND_1"/>
    <property type="match status" value="1"/>
</dbReference>
<dbReference type="PANTHER" id="PTHR45766">
    <property type="entry name" value="DNA ANNEALING HELICASE AND ENDONUCLEASE ZRANB3 FAMILY MEMBER"/>
    <property type="match status" value="1"/>
</dbReference>
<dbReference type="RefSeq" id="WP_256604026.1">
    <property type="nucleotide sequence ID" value="NZ_JANIBJ010000043.1"/>
</dbReference>
<keyword evidence="5" id="KW-1185">Reference proteome</keyword>
<dbReference type="EMBL" id="JANIBJ010000043">
    <property type="protein sequence ID" value="MCQ8105985.1"/>
    <property type="molecule type" value="Genomic_DNA"/>
</dbReference>
<feature type="domain" description="Helicase C-terminal" evidence="3">
    <location>
        <begin position="412"/>
        <end position="562"/>
    </location>
</feature>
<keyword evidence="4" id="KW-0347">Helicase</keyword>
<dbReference type="Gene3D" id="3.40.50.10810">
    <property type="entry name" value="Tandem AAA-ATPase domain"/>
    <property type="match status" value="1"/>
</dbReference>
<dbReference type="InterPro" id="IPR038718">
    <property type="entry name" value="SNF2-like_sf"/>
</dbReference>
<dbReference type="Gene3D" id="3.40.50.300">
    <property type="entry name" value="P-loop containing nucleotide triphosphate hydrolases"/>
    <property type="match status" value="1"/>
</dbReference>
<dbReference type="SMART" id="SM00490">
    <property type="entry name" value="HELICc"/>
    <property type="match status" value="1"/>
</dbReference>
<evidence type="ECO:0000256" key="1">
    <source>
        <dbReference type="ARBA" id="ARBA00022801"/>
    </source>
</evidence>
<dbReference type="Proteomes" id="UP001524499">
    <property type="component" value="Unassembled WGS sequence"/>
</dbReference>
<keyword evidence="4" id="KW-0067">ATP-binding</keyword>
<reference evidence="4 5" key="1">
    <citation type="submission" date="2022-07" db="EMBL/GenBank/DDBJ databases">
        <title>Methylomonas rivi sp. nov., Methylomonas rosea sp. nov., Methylomonas aureus sp. nov. and Methylomonas subterranea sp. nov., four novel methanotrophs isolated from a freshwater creek and the deep terrestrial subsurface.</title>
        <authorList>
            <person name="Abin C."/>
            <person name="Sankaranarayanan K."/>
            <person name="Garner C."/>
            <person name="Sindelar R."/>
            <person name="Kotary K."/>
            <person name="Garner R."/>
            <person name="Barclay S."/>
            <person name="Lawson P."/>
            <person name="Krumholz L."/>
        </authorList>
    </citation>
    <scope>NUCLEOTIDE SEQUENCE [LARGE SCALE GENOMIC DNA]</scope>
    <source>
        <strain evidence="4 5">SURF-2</strain>
    </source>
</reference>
<name>A0ABT1TKJ1_9GAMM</name>
<dbReference type="SUPFAM" id="SSF52540">
    <property type="entry name" value="P-loop containing nucleoside triphosphate hydrolases"/>
    <property type="match status" value="2"/>
</dbReference>
<sequence>MDALPEGDNWLAMSSRTLARLHAAYLIAEDPQRRLDVHKAATLMHQVSLVQHILTDPNLKKVLIGDEVGLGKTIEAGLLIRRLLDQNAAIRVLYLAPARLVSNVVNELRDKLDLDARKWSAGNSGDARLEADRLVVASINKAVFGDNPKMVVNSGPWDVIFVDECHHLSDWGISGGKPNQSFRLVQQLVNCQPADGRLFLMSGTPHQGSEARFKNLLRLLADDGQTLESVAGKVIYRTKDRVRDWRGQPLFPSRQINPPIVVSLGGAYEKWYEGICQLYDAPTNGSSSRNRATGWAKGQALQWAASSVQAGLGFLVRLSLRRLGWDITHKTLHDAIGALRPYRGGPADESIPSLYARLLKQIGLQKESDDTVSDLEELDDEVWTPDPVQLSELLREGIALLQTEAADAKWEALCKVIEAAGDEKIVFFAQPVETVGVVATFLKKRFGVDPAIIIGNQSDDERLSQVRQFQSPEGPRFLVSSRAGGEGLNMQRARRLVHLDVPWNPMDLEQRVGRVHRFGSRKTIIVDTTVVAGSREVDMYRIAREKLALISSQLDPEQFEILFSRVMSLVPPKELEGVIGGAPPGPLGLQESNAIGKLVTEGFKTWNSFDDTYRHEAEKIRAIDPGAASWSDLATFLTRYGDASSTDDVGLPTFEFRDDEIVAVEEKLPALEFGSKIYACGDTGGLPIDSLNGRSVYSLGLNLPEVTEILRSRFIPDKLVGCALLRLDSDIQSALNVESIIGLLFFIRQTIHYELGNSREVALSLVGVALSSSGDVTELTSDRQAEVVRSITKAQRSKEPASPEIRMKMKAVENEMIPKLRMPSDEEISRGIRHAVWPIAAIAFV</sequence>
<keyword evidence="1" id="KW-0378">Hydrolase</keyword>
<dbReference type="InterPro" id="IPR006935">
    <property type="entry name" value="Helicase/UvrB_N"/>
</dbReference>
<accession>A0ABT1TKJ1</accession>